<evidence type="ECO:0000313" key="3">
    <source>
        <dbReference type="Proteomes" id="UP000717328"/>
    </source>
</evidence>
<feature type="region of interest" description="Disordered" evidence="1">
    <location>
        <begin position="976"/>
        <end position="1003"/>
    </location>
</feature>
<feature type="region of interest" description="Disordered" evidence="1">
    <location>
        <begin position="76"/>
        <end position="100"/>
    </location>
</feature>
<keyword evidence="3" id="KW-1185">Reference proteome</keyword>
<feature type="compositionally biased region" description="Basic residues" evidence="1">
    <location>
        <begin position="546"/>
        <end position="558"/>
    </location>
</feature>
<protein>
    <submittedName>
        <fullName evidence="2">Uncharacterized protein</fullName>
    </submittedName>
</protein>
<comment type="caution">
    <text evidence="2">The sequence shown here is derived from an EMBL/GenBank/DDBJ whole genome shotgun (WGS) entry which is preliminary data.</text>
</comment>
<feature type="compositionally biased region" description="Polar residues" evidence="1">
    <location>
        <begin position="76"/>
        <end position="92"/>
    </location>
</feature>
<evidence type="ECO:0000256" key="1">
    <source>
        <dbReference type="SAM" id="MobiDB-lite"/>
    </source>
</evidence>
<dbReference type="OrthoDB" id="2687259at2759"/>
<name>A0A9P7K4G2_9AGAR</name>
<feature type="region of interest" description="Disordered" evidence="1">
    <location>
        <begin position="689"/>
        <end position="708"/>
    </location>
</feature>
<evidence type="ECO:0000313" key="2">
    <source>
        <dbReference type="EMBL" id="KAG5637871.1"/>
    </source>
</evidence>
<reference evidence="2" key="2">
    <citation type="submission" date="2021-10" db="EMBL/GenBank/DDBJ databases">
        <title>Phylogenomics reveals ancestral predisposition of the termite-cultivated fungus Termitomyces towards a domesticated lifestyle.</title>
        <authorList>
            <person name="Auxier B."/>
            <person name="Grum-Grzhimaylo A."/>
            <person name="Cardenas M.E."/>
            <person name="Lodge J.D."/>
            <person name="Laessoe T."/>
            <person name="Pedersen O."/>
            <person name="Smith M.E."/>
            <person name="Kuyper T.W."/>
            <person name="Franco-Molano E.A."/>
            <person name="Baroni T.J."/>
            <person name="Aanen D.K."/>
        </authorList>
    </citation>
    <scope>NUCLEOTIDE SEQUENCE</scope>
    <source>
        <strain evidence="2">D49</strain>
    </source>
</reference>
<gene>
    <name evidence="2" type="ORF">H0H81_002834</name>
</gene>
<dbReference type="Proteomes" id="UP000717328">
    <property type="component" value="Unassembled WGS sequence"/>
</dbReference>
<dbReference type="Pfam" id="PF18759">
    <property type="entry name" value="Plavaka"/>
    <property type="match status" value="1"/>
</dbReference>
<dbReference type="EMBL" id="JABCKI010005797">
    <property type="protein sequence ID" value="KAG5637871.1"/>
    <property type="molecule type" value="Genomic_DNA"/>
</dbReference>
<dbReference type="AlphaFoldDB" id="A0A9P7K4G2"/>
<reference evidence="2" key="1">
    <citation type="submission" date="2021-02" db="EMBL/GenBank/DDBJ databases">
        <authorList>
            <person name="Nieuwenhuis M."/>
            <person name="Van De Peppel L.J.J."/>
        </authorList>
    </citation>
    <scope>NUCLEOTIDE SEQUENCE</scope>
    <source>
        <strain evidence="2">D49</strain>
    </source>
</reference>
<accession>A0A9P7K4G2</accession>
<feature type="region of interest" description="Disordered" evidence="1">
    <location>
        <begin position="1063"/>
        <end position="1085"/>
    </location>
</feature>
<feature type="compositionally biased region" description="Acidic residues" evidence="1">
    <location>
        <begin position="1067"/>
        <end position="1079"/>
    </location>
</feature>
<dbReference type="InterPro" id="IPR041078">
    <property type="entry name" value="Plavaka"/>
</dbReference>
<proteinExistence type="predicted"/>
<feature type="compositionally biased region" description="Polar residues" evidence="1">
    <location>
        <begin position="980"/>
        <end position="991"/>
    </location>
</feature>
<organism evidence="2 3">
    <name type="scientific">Sphagnurus paluster</name>
    <dbReference type="NCBI Taxonomy" id="117069"/>
    <lineage>
        <taxon>Eukaryota</taxon>
        <taxon>Fungi</taxon>
        <taxon>Dikarya</taxon>
        <taxon>Basidiomycota</taxon>
        <taxon>Agaricomycotina</taxon>
        <taxon>Agaricomycetes</taxon>
        <taxon>Agaricomycetidae</taxon>
        <taxon>Agaricales</taxon>
        <taxon>Tricholomatineae</taxon>
        <taxon>Lyophyllaceae</taxon>
        <taxon>Sphagnurus</taxon>
    </lineage>
</organism>
<sequence>MTQPPNIFDTLSSNLNTYHHFPNSTVFGIMNWFWTGSPLKSLLETTKLLYFLKSDKFVKEDLAAFDIRKQTAQFDQQLEGNNGASDLSTPQNDGWIESDVDKASEPERIYDEIFSSDAMIEAHLELQRQPPEPGCELEQVVAALMFWSDLTHLASFGNTSLWPAYTWFGNMSKWYRGKPTLGTCKHLAYIPNLPDSFEDEYYDQTGKPLTPELLTHCQRELFHAVWKCILDGTFMHAYKHGIVIECPDGVSRRFFPRIFTYSADYPEKVLISTIRNFGRCPCSRCTICKEKIPDLGTKYDGRRRETQARRDTSRCRFNIRVAREFIYEHGYGVKSAAVERLLEVDSSVPTNNAFSILSEFSFNFFAMLAPDVMHKFEIGVWKAVLMHLIRILIAAGQNSAPAMNRRYRQVPTFGHSTIRRFSDNVASLKKLAARNYEDLLQCAIPVFDGLLNGDDNNTVVSLLFTLAEWHALGKLRLHTETSLLWLDQCTSNLGSQLRKFKSDMCSRYDTRELPKEAQACIRREARNTVTPASVEENASADTQGHGRGHGQGRSRGSKSRGWGSSTLTTANIITSTAAAPPSNNPPSAIQPPSTPRNLPGGPLTAQKPQPKAGKKLFNLHLIKLHALGDYVEFIRWFGTTDSYSTQPGELEHRLVKQFYVRTNKNRAVVQISRLERRNQALICQARVAAKEKAKQNPASSQSSRRRRNKISLTVQFHESEPLPPTPPEYHHHISPSRNFPIHLQAFILGNEGAPAVTNFYTKLQDHLLGRLLHPDWSGGPNEFSEKERTKIHIVNDQFYRHKVMRVNYTGYDIRRGQDSINSRNHADIMTLAPEGETHDNGDHPFWYGRVIGIFHVDFIHDIPGTRQIPISKQVLWMRWFQYDKSYRAGFQRRRLHRIHFIPSHDPSAFGFLDPDEVVRGSHLIPAFHHGPTDEYLKGTSVTCEEDELNDWKFVDRDMYMRYAGSGVGHYQVPLTDTPVADSTSTSASQPLDKTRETPADTNNDTLEAPITIELLRNLAEAAGLRIVGGDDHDADEEHRDKLTLDEEDEGEAHIEGTVEIDKHDIGAEDGEDGAEEFDDRQDTRTCNIYVV</sequence>
<feature type="region of interest" description="Disordered" evidence="1">
    <location>
        <begin position="524"/>
        <end position="610"/>
    </location>
</feature>
<feature type="compositionally biased region" description="Pro residues" evidence="1">
    <location>
        <begin position="582"/>
        <end position="594"/>
    </location>
</feature>
<feature type="compositionally biased region" description="Low complexity" evidence="1">
    <location>
        <begin position="559"/>
        <end position="581"/>
    </location>
</feature>